<reference evidence="1 2" key="1">
    <citation type="submission" date="2021-08" db="EMBL/GenBank/DDBJ databases">
        <title>complete genome sequencing of Deefgea sp. D25.</title>
        <authorList>
            <person name="Bae J.-W."/>
            <person name="Gim D.-H."/>
        </authorList>
    </citation>
    <scope>NUCLEOTIDE SEQUENCE [LARGE SCALE GENOMIC DNA]</scope>
    <source>
        <strain evidence="1 2">D25</strain>
    </source>
</reference>
<dbReference type="RefSeq" id="WP_221006536.1">
    <property type="nucleotide sequence ID" value="NZ_CP081150.1"/>
</dbReference>
<accession>A0ABX8Z6Z5</accession>
<gene>
    <name evidence="1" type="ORF">K4H28_01640</name>
</gene>
<sequence length="117" mass="13388">MSNNIEFEIKTGKYKVIKSGTIRTSENEISFFIDGLSLKYIFSTTEDGKARFKSEVISDEEMIINLYNFSSKTGQGNKNPIEVGTFGDPESEFFVNFHVKSGEHSREFQYSFLISEK</sequence>
<dbReference type="Proteomes" id="UP000825679">
    <property type="component" value="Chromosome"/>
</dbReference>
<organism evidence="1 2">
    <name type="scientific">Deefgea tanakiae</name>
    <dbReference type="NCBI Taxonomy" id="2865840"/>
    <lineage>
        <taxon>Bacteria</taxon>
        <taxon>Pseudomonadati</taxon>
        <taxon>Pseudomonadota</taxon>
        <taxon>Betaproteobacteria</taxon>
        <taxon>Neisseriales</taxon>
        <taxon>Chitinibacteraceae</taxon>
        <taxon>Deefgea</taxon>
    </lineage>
</organism>
<proteinExistence type="predicted"/>
<protein>
    <submittedName>
        <fullName evidence="1">Uncharacterized protein</fullName>
    </submittedName>
</protein>
<keyword evidence="2" id="KW-1185">Reference proteome</keyword>
<name>A0ABX8Z6Z5_9NEIS</name>
<dbReference type="EMBL" id="CP081150">
    <property type="protein sequence ID" value="QZA78160.1"/>
    <property type="molecule type" value="Genomic_DNA"/>
</dbReference>
<evidence type="ECO:0000313" key="2">
    <source>
        <dbReference type="Proteomes" id="UP000825679"/>
    </source>
</evidence>
<dbReference type="Pfam" id="PF21732">
    <property type="entry name" value="DUF6864"/>
    <property type="match status" value="1"/>
</dbReference>
<dbReference type="InterPro" id="IPR049197">
    <property type="entry name" value="DUF6864"/>
</dbReference>
<evidence type="ECO:0000313" key="1">
    <source>
        <dbReference type="EMBL" id="QZA78160.1"/>
    </source>
</evidence>